<dbReference type="CDD" id="cd00112">
    <property type="entry name" value="LDLa"/>
    <property type="match status" value="1"/>
</dbReference>
<keyword evidence="6 7" id="KW-1015">Disulfide bond</keyword>
<evidence type="ECO:0000256" key="1">
    <source>
        <dbReference type="ARBA" id="ARBA00004167"/>
    </source>
</evidence>
<dbReference type="EMBL" id="CAJVCH010163487">
    <property type="protein sequence ID" value="CAG7728439.1"/>
    <property type="molecule type" value="Genomic_DNA"/>
</dbReference>
<dbReference type="PROSITE" id="PS50068">
    <property type="entry name" value="LDLRA_2"/>
    <property type="match status" value="2"/>
</dbReference>
<keyword evidence="4" id="KW-1133">Transmembrane helix</keyword>
<dbReference type="SMART" id="SM00192">
    <property type="entry name" value="LDLa"/>
    <property type="match status" value="3"/>
</dbReference>
<feature type="disulfide bond" evidence="7">
    <location>
        <begin position="84"/>
        <end position="99"/>
    </location>
</feature>
<evidence type="ECO:0000313" key="9">
    <source>
        <dbReference type="Proteomes" id="UP000708208"/>
    </source>
</evidence>
<dbReference type="PROSITE" id="PS01209">
    <property type="entry name" value="LDLRA_1"/>
    <property type="match status" value="2"/>
</dbReference>
<gene>
    <name evidence="8" type="ORF">AFUS01_LOCUS17216</name>
</gene>
<dbReference type="GO" id="GO:0012505">
    <property type="term" value="C:endomembrane system"/>
    <property type="evidence" value="ECO:0007669"/>
    <property type="project" value="UniProtKB-SubCell"/>
</dbReference>
<dbReference type="InterPro" id="IPR002172">
    <property type="entry name" value="LDrepeatLR_classA_rpt"/>
</dbReference>
<accession>A0A8J2K212</accession>
<dbReference type="InterPro" id="IPR050685">
    <property type="entry name" value="LDLR"/>
</dbReference>
<reference evidence="8" key="1">
    <citation type="submission" date="2021-06" db="EMBL/GenBank/DDBJ databases">
        <authorList>
            <person name="Hodson N. C."/>
            <person name="Mongue J. A."/>
            <person name="Jaron S. K."/>
        </authorList>
    </citation>
    <scope>NUCLEOTIDE SEQUENCE</scope>
</reference>
<dbReference type="Pfam" id="PF00057">
    <property type="entry name" value="Ldl_recept_a"/>
    <property type="match status" value="2"/>
</dbReference>
<keyword evidence="3" id="KW-0677">Repeat</keyword>
<comment type="subcellular location">
    <subcellularLocation>
        <location evidence="1">Membrane</location>
        <topology evidence="1">Single-pass membrane protein</topology>
    </subcellularLocation>
</comment>
<dbReference type="PANTHER" id="PTHR24270:SF62">
    <property type="entry name" value="LOW-DENSITY LIPOPROTEIN RECEPTOR-RELATED PROTEIN 2"/>
    <property type="match status" value="1"/>
</dbReference>
<sequence>MKHLFHGLRPHCKDASDEDDSKYGCACGANFKCPAGPCIYGSMQCDHILDCWPTGADEIGCPCDEPDLFRCGADGPCLSNFYKCDGVKHCPNGEDEQTCPCVFVCADGSCLLQSLQVCNGLQDCPGGEDELNCPCNTTQFPCETLDN</sequence>
<name>A0A8J2K212_9HEXA</name>
<dbReference type="OrthoDB" id="9990982at2759"/>
<protein>
    <submittedName>
        <fullName evidence="8">Uncharacterized protein</fullName>
    </submittedName>
</protein>
<evidence type="ECO:0000256" key="7">
    <source>
        <dbReference type="PROSITE-ProRule" id="PRU00124"/>
    </source>
</evidence>
<evidence type="ECO:0000256" key="4">
    <source>
        <dbReference type="ARBA" id="ARBA00022989"/>
    </source>
</evidence>
<dbReference type="GO" id="GO:0005886">
    <property type="term" value="C:plasma membrane"/>
    <property type="evidence" value="ECO:0007669"/>
    <property type="project" value="TreeGrafter"/>
</dbReference>
<feature type="disulfide bond" evidence="7">
    <location>
        <begin position="118"/>
        <end position="133"/>
    </location>
</feature>
<keyword evidence="5" id="KW-0472">Membrane</keyword>
<proteinExistence type="predicted"/>
<comment type="caution">
    <text evidence="8">The sequence shown here is derived from an EMBL/GenBank/DDBJ whole genome shotgun (WGS) entry which is preliminary data.</text>
</comment>
<dbReference type="PANTHER" id="PTHR24270">
    <property type="entry name" value="LOW-DENSITY LIPOPROTEIN RECEPTOR-RELATED"/>
    <property type="match status" value="1"/>
</dbReference>
<comment type="caution">
    <text evidence="7">Lacks conserved residue(s) required for the propagation of feature annotation.</text>
</comment>
<dbReference type="InterPro" id="IPR023415">
    <property type="entry name" value="LDLR_class-A_CS"/>
</dbReference>
<evidence type="ECO:0000256" key="5">
    <source>
        <dbReference type="ARBA" id="ARBA00023136"/>
    </source>
</evidence>
<keyword evidence="9" id="KW-1185">Reference proteome</keyword>
<evidence type="ECO:0000256" key="6">
    <source>
        <dbReference type="ARBA" id="ARBA00023157"/>
    </source>
</evidence>
<organism evidence="8 9">
    <name type="scientific">Allacma fusca</name>
    <dbReference type="NCBI Taxonomy" id="39272"/>
    <lineage>
        <taxon>Eukaryota</taxon>
        <taxon>Metazoa</taxon>
        <taxon>Ecdysozoa</taxon>
        <taxon>Arthropoda</taxon>
        <taxon>Hexapoda</taxon>
        <taxon>Collembola</taxon>
        <taxon>Symphypleona</taxon>
        <taxon>Sminthuridae</taxon>
        <taxon>Allacma</taxon>
    </lineage>
</organism>
<keyword evidence="2" id="KW-0812">Transmembrane</keyword>
<evidence type="ECO:0000313" key="8">
    <source>
        <dbReference type="EMBL" id="CAG7728439.1"/>
    </source>
</evidence>
<dbReference type="Proteomes" id="UP000708208">
    <property type="component" value="Unassembled WGS sequence"/>
</dbReference>
<evidence type="ECO:0000256" key="2">
    <source>
        <dbReference type="ARBA" id="ARBA00022692"/>
    </source>
</evidence>
<feature type="non-terminal residue" evidence="8">
    <location>
        <position position="1"/>
    </location>
</feature>
<evidence type="ECO:0000256" key="3">
    <source>
        <dbReference type="ARBA" id="ARBA00022737"/>
    </source>
</evidence>
<dbReference type="AlphaFoldDB" id="A0A8J2K212"/>